<gene>
    <name evidence="1" type="ORF">H2B05_02900</name>
</gene>
<sequence length="288" mass="32353">MEENNTGIFSKTLLYTENPPVIDEIKGYFVDEIADGVYWLIGSGYQVMFFTTGSGVIVIDAPQPLGEKYLQAISEVTDEPITHMIYSHSHADHTGFAGMIFSDDIEYIAHQDTADILISENDPNRPIPTITFEDEYSLLVGDTELELYYIGPFHSEGDIVIYDSANKIVMAVDLFHPGAAPYRGFGVTVNLDEHIKAHDTLISDFDFDVLVSGHEEILGTKEHVRIDKEFVMSVIDNTKQAMEVGPEDEIISTCVNMTDQQWEGKLADLDRFMSEHCTTAYQYLLSQD</sequence>
<protein>
    <submittedName>
        <fullName evidence="1">MBL fold metallo-hydrolase</fullName>
    </submittedName>
</protein>
<evidence type="ECO:0000313" key="1">
    <source>
        <dbReference type="EMBL" id="MBA4453874.1"/>
    </source>
</evidence>
<accession>A0AC60W2W4</accession>
<dbReference type="Proteomes" id="UP000526786">
    <property type="component" value="Unassembled WGS sequence"/>
</dbReference>
<evidence type="ECO:0000313" key="2">
    <source>
        <dbReference type="Proteomes" id="UP000526786"/>
    </source>
</evidence>
<comment type="caution">
    <text evidence="1">The sequence shown here is derived from an EMBL/GenBank/DDBJ whole genome shotgun (WGS) entry which is preliminary data.</text>
</comment>
<dbReference type="EMBL" id="JACENC010000116">
    <property type="protein sequence ID" value="MBA4453874.1"/>
    <property type="molecule type" value="Genomic_DNA"/>
</dbReference>
<proteinExistence type="predicted"/>
<organism evidence="1 2">
    <name type="scientific">Candidatus Nitrosomaritimum aestuariumsis</name>
    <dbReference type="NCBI Taxonomy" id="3342354"/>
    <lineage>
        <taxon>Archaea</taxon>
        <taxon>Nitrososphaerota</taxon>
        <taxon>Nitrososphaeria</taxon>
        <taxon>Nitrosopumilales</taxon>
        <taxon>Nitrosopumilaceae</taxon>
        <taxon>Candidatus Nitrosomaritimum</taxon>
    </lineage>
</organism>
<feature type="non-terminal residue" evidence="1">
    <location>
        <position position="288"/>
    </location>
</feature>
<reference evidence="1 2" key="1">
    <citation type="journal article" date="2020" name="Appl. Environ. Microbiol.">
        <title>Genomic Characteristics of a Novel Species of Ammonia-Oxidizing Archaea from the Jiulong River Estuary.</title>
        <authorList>
            <person name="Zou D."/>
            <person name="Wan R."/>
            <person name="Han L."/>
            <person name="Xu M.N."/>
            <person name="Liu Y."/>
            <person name="Liu H."/>
            <person name="Kao S.J."/>
            <person name="Li M."/>
        </authorList>
    </citation>
    <scope>NUCLEOTIDE SEQUENCE [LARGE SCALE GENOMIC DNA]</scope>
    <source>
        <strain evidence="1">W2bin3</strain>
    </source>
</reference>
<name>A0AC60W2W4_9ARCH</name>